<sequence>MICNFFNWDFQEILDENLAKLKKRFPDGFTIKDAKREKIDWSEE</sequence>
<protein>
    <submittedName>
        <fullName evidence="1">Uncharacterized protein</fullName>
    </submittedName>
</protein>
<organism evidence="1">
    <name type="scientific">marine sediment metagenome</name>
    <dbReference type="NCBI Taxonomy" id="412755"/>
    <lineage>
        <taxon>unclassified sequences</taxon>
        <taxon>metagenomes</taxon>
        <taxon>ecological metagenomes</taxon>
    </lineage>
</organism>
<comment type="caution">
    <text evidence="1">The sequence shown here is derived from an EMBL/GenBank/DDBJ whole genome shotgun (WGS) entry which is preliminary data.</text>
</comment>
<gene>
    <name evidence="1" type="ORF">S12H4_14303</name>
</gene>
<dbReference type="EMBL" id="BARW01006817">
    <property type="protein sequence ID" value="GAI81120.1"/>
    <property type="molecule type" value="Genomic_DNA"/>
</dbReference>
<evidence type="ECO:0000313" key="1">
    <source>
        <dbReference type="EMBL" id="GAI81120.1"/>
    </source>
</evidence>
<accession>X1T0J0</accession>
<name>X1T0J0_9ZZZZ</name>
<proteinExistence type="predicted"/>
<reference evidence="1" key="1">
    <citation type="journal article" date="2014" name="Front. Microbiol.">
        <title>High frequency of phylogenetically diverse reductive dehalogenase-homologous genes in deep subseafloor sedimentary metagenomes.</title>
        <authorList>
            <person name="Kawai M."/>
            <person name="Futagami T."/>
            <person name="Toyoda A."/>
            <person name="Takaki Y."/>
            <person name="Nishi S."/>
            <person name="Hori S."/>
            <person name="Arai W."/>
            <person name="Tsubouchi T."/>
            <person name="Morono Y."/>
            <person name="Uchiyama I."/>
            <person name="Ito T."/>
            <person name="Fujiyama A."/>
            <person name="Inagaki F."/>
            <person name="Takami H."/>
        </authorList>
    </citation>
    <scope>NUCLEOTIDE SEQUENCE</scope>
    <source>
        <strain evidence="1">Expedition CK06-06</strain>
    </source>
</reference>
<dbReference type="AlphaFoldDB" id="X1T0J0"/>